<dbReference type="EMBL" id="GGEC01065530">
    <property type="protein sequence ID" value="MBX46014.1"/>
    <property type="molecule type" value="Transcribed_RNA"/>
</dbReference>
<evidence type="ECO:0000313" key="1">
    <source>
        <dbReference type="EMBL" id="MBX46014.1"/>
    </source>
</evidence>
<name>A0A2P2NU80_RHIMU</name>
<sequence length="24" mass="2604">MKSSILLICEGAGEKEMISSVYSK</sequence>
<reference evidence="1" key="1">
    <citation type="submission" date="2018-02" db="EMBL/GenBank/DDBJ databases">
        <title>Rhizophora mucronata_Transcriptome.</title>
        <authorList>
            <person name="Meera S.P."/>
            <person name="Sreeshan A."/>
            <person name="Augustine A."/>
        </authorList>
    </citation>
    <scope>NUCLEOTIDE SEQUENCE</scope>
    <source>
        <tissue evidence="1">Leaf</tissue>
    </source>
</reference>
<dbReference type="AlphaFoldDB" id="A0A2P2NU80"/>
<protein>
    <submittedName>
        <fullName evidence="1">Uncharacterized protein</fullName>
    </submittedName>
</protein>
<proteinExistence type="predicted"/>
<organism evidence="1">
    <name type="scientific">Rhizophora mucronata</name>
    <name type="common">Asiatic mangrove</name>
    <dbReference type="NCBI Taxonomy" id="61149"/>
    <lineage>
        <taxon>Eukaryota</taxon>
        <taxon>Viridiplantae</taxon>
        <taxon>Streptophyta</taxon>
        <taxon>Embryophyta</taxon>
        <taxon>Tracheophyta</taxon>
        <taxon>Spermatophyta</taxon>
        <taxon>Magnoliopsida</taxon>
        <taxon>eudicotyledons</taxon>
        <taxon>Gunneridae</taxon>
        <taxon>Pentapetalae</taxon>
        <taxon>rosids</taxon>
        <taxon>fabids</taxon>
        <taxon>Malpighiales</taxon>
        <taxon>Rhizophoraceae</taxon>
        <taxon>Rhizophora</taxon>
    </lineage>
</organism>
<accession>A0A2P2NU80</accession>